<name>A0A7G1GBL2_9BACT</name>
<dbReference type="Proteomes" id="UP000516361">
    <property type="component" value="Chromosome"/>
</dbReference>
<accession>A0A7G1GBL2</accession>
<proteinExistence type="predicted"/>
<organism evidence="1 2">
    <name type="scientific">Tepiditoga spiralis</name>
    <dbReference type="NCBI Taxonomy" id="2108365"/>
    <lineage>
        <taxon>Bacteria</taxon>
        <taxon>Thermotogati</taxon>
        <taxon>Thermotogota</taxon>
        <taxon>Thermotogae</taxon>
        <taxon>Petrotogales</taxon>
        <taxon>Petrotogaceae</taxon>
        <taxon>Tepiditoga</taxon>
    </lineage>
</organism>
<dbReference type="EMBL" id="AP018712">
    <property type="protein sequence ID" value="BBE31802.1"/>
    <property type="molecule type" value="Genomic_DNA"/>
</dbReference>
<evidence type="ECO:0000313" key="2">
    <source>
        <dbReference type="Proteomes" id="UP000516361"/>
    </source>
</evidence>
<protein>
    <submittedName>
        <fullName evidence="1">Uncharacterized protein</fullName>
    </submittedName>
</protein>
<keyword evidence="2" id="KW-1185">Reference proteome</keyword>
<reference evidence="1 2" key="1">
    <citation type="submission" date="2018-06" db="EMBL/GenBank/DDBJ databases">
        <title>Genome sequencing of Oceanotoga sp. sy52.</title>
        <authorList>
            <person name="Mori K."/>
        </authorList>
    </citation>
    <scope>NUCLEOTIDE SEQUENCE [LARGE SCALE GENOMIC DNA]</scope>
    <source>
        <strain evidence="2">sy52</strain>
    </source>
</reference>
<gene>
    <name evidence="1" type="ORF">OSSY52_19430</name>
</gene>
<sequence length="53" mass="6351">MLEYKNLDMIIKFDEKDKKAILLKNNNEIIMDIKQIIGSIVIFREILEKIKDK</sequence>
<dbReference type="InParanoid" id="A0A7G1GBL2"/>
<dbReference type="KEGG" id="ocy:OSSY52_19430"/>
<evidence type="ECO:0000313" key="1">
    <source>
        <dbReference type="EMBL" id="BBE31802.1"/>
    </source>
</evidence>
<dbReference type="RefSeq" id="WP_190614582.1">
    <property type="nucleotide sequence ID" value="NZ_AP018712.1"/>
</dbReference>
<dbReference type="AlphaFoldDB" id="A0A7G1GBL2"/>